<accession>A2Q4L7</accession>
<dbReference type="EMBL" id="AC157504">
    <property type="protein sequence ID" value="ABN08563.1"/>
    <property type="molecule type" value="Genomic_DNA"/>
</dbReference>
<proteinExistence type="predicted"/>
<keyword evidence="1" id="KW-0472">Membrane</keyword>
<organism evidence="2">
    <name type="scientific">Medicago truncatula</name>
    <name type="common">Barrel medic</name>
    <name type="synonym">Medicago tribuloides</name>
    <dbReference type="NCBI Taxonomy" id="3880"/>
    <lineage>
        <taxon>Eukaryota</taxon>
        <taxon>Viridiplantae</taxon>
        <taxon>Streptophyta</taxon>
        <taxon>Embryophyta</taxon>
        <taxon>Tracheophyta</taxon>
        <taxon>Spermatophyta</taxon>
        <taxon>Magnoliopsida</taxon>
        <taxon>eudicotyledons</taxon>
        <taxon>Gunneridae</taxon>
        <taxon>Pentapetalae</taxon>
        <taxon>rosids</taxon>
        <taxon>fabids</taxon>
        <taxon>Fabales</taxon>
        <taxon>Fabaceae</taxon>
        <taxon>Papilionoideae</taxon>
        <taxon>50 kb inversion clade</taxon>
        <taxon>NPAAA clade</taxon>
        <taxon>Hologalegina</taxon>
        <taxon>IRL clade</taxon>
        <taxon>Trifolieae</taxon>
        <taxon>Medicago</taxon>
    </lineage>
</organism>
<keyword evidence="1" id="KW-1133">Transmembrane helix</keyword>
<evidence type="ECO:0000313" key="2">
    <source>
        <dbReference type="EMBL" id="ABN08563.1"/>
    </source>
</evidence>
<protein>
    <recommendedName>
        <fullName evidence="3">Transmembrane protein</fullName>
    </recommendedName>
</protein>
<evidence type="ECO:0008006" key="3">
    <source>
        <dbReference type="Google" id="ProtNLM"/>
    </source>
</evidence>
<dbReference type="AlphaFoldDB" id="A2Q4L7"/>
<sequence length="64" mass="7371">MHLVSFPAGHPSAIFGFLPLMVHFLFIHIDRMGEEGVDEQWEEASYGDEQSWRRVNPFVRGISP</sequence>
<reference evidence="2" key="2">
    <citation type="submission" date="2007-03" db="EMBL/GenBank/DDBJ databases">
        <authorList>
            <consortium name="The International Medicago Genome Annotation Group"/>
        </authorList>
    </citation>
    <scope>NUCLEOTIDE SEQUENCE</scope>
</reference>
<name>A2Q4L7_MEDTR</name>
<keyword evidence="1" id="KW-0812">Transmembrane</keyword>
<feature type="transmembrane region" description="Helical" evidence="1">
    <location>
        <begin position="12"/>
        <end position="29"/>
    </location>
</feature>
<evidence type="ECO:0000256" key="1">
    <source>
        <dbReference type="SAM" id="Phobius"/>
    </source>
</evidence>
<gene>
    <name evidence="2" type="ORF">MtrDRAFT_AC157504g34v2</name>
</gene>
<reference evidence="2" key="1">
    <citation type="submission" date="2005-03" db="EMBL/GenBank/DDBJ databases">
        <authorList>
            <person name="Town C.D."/>
        </authorList>
    </citation>
    <scope>NUCLEOTIDE SEQUENCE</scope>
</reference>